<dbReference type="GO" id="GO:0000150">
    <property type="term" value="F:DNA strand exchange activity"/>
    <property type="evidence" value="ECO:0007669"/>
    <property type="project" value="InterPro"/>
</dbReference>
<evidence type="ECO:0000313" key="5">
    <source>
        <dbReference type="Proteomes" id="UP000176611"/>
    </source>
</evidence>
<evidence type="ECO:0008006" key="6">
    <source>
        <dbReference type="Google" id="ProtNLM"/>
    </source>
</evidence>
<dbReference type="GO" id="GO:0003677">
    <property type="term" value="F:DNA binding"/>
    <property type="evidence" value="ECO:0007669"/>
    <property type="project" value="InterPro"/>
</dbReference>
<dbReference type="Pfam" id="PF00239">
    <property type="entry name" value="Resolvase"/>
    <property type="match status" value="1"/>
</dbReference>
<gene>
    <name evidence="4" type="ORF">A2586_01950</name>
</gene>
<proteinExistence type="predicted"/>
<dbReference type="PROSITE" id="PS51737">
    <property type="entry name" value="RECOMBINASE_DNA_BIND"/>
    <property type="match status" value="1"/>
</dbReference>
<dbReference type="EMBL" id="MHJO01000019">
    <property type="protein sequence ID" value="OGY69137.1"/>
    <property type="molecule type" value="Genomic_DNA"/>
</dbReference>
<dbReference type="Gene3D" id="3.90.1750.20">
    <property type="entry name" value="Putative Large Serine Recombinase, Chain B, Domain 2"/>
    <property type="match status" value="1"/>
</dbReference>
<dbReference type="InterPro" id="IPR038109">
    <property type="entry name" value="DNA_bind_recomb_sf"/>
</dbReference>
<protein>
    <recommendedName>
        <fullName evidence="6">DNA recombinase</fullName>
    </recommendedName>
</protein>
<dbReference type="SMART" id="SM00857">
    <property type="entry name" value="Resolvase"/>
    <property type="match status" value="1"/>
</dbReference>
<reference evidence="4 5" key="1">
    <citation type="journal article" date="2016" name="Nat. Commun.">
        <title>Thousands of microbial genomes shed light on interconnected biogeochemical processes in an aquifer system.</title>
        <authorList>
            <person name="Anantharaman K."/>
            <person name="Brown C.T."/>
            <person name="Hug L.A."/>
            <person name="Sharon I."/>
            <person name="Castelle C.J."/>
            <person name="Probst A.J."/>
            <person name="Thomas B.C."/>
            <person name="Singh A."/>
            <person name="Wilkins M.J."/>
            <person name="Karaoz U."/>
            <person name="Brodie E.L."/>
            <person name="Williams K.H."/>
            <person name="Hubbard S.S."/>
            <person name="Banfield J.F."/>
        </authorList>
    </citation>
    <scope>NUCLEOTIDE SEQUENCE [LARGE SCALE GENOMIC DNA]</scope>
</reference>
<dbReference type="InterPro" id="IPR036162">
    <property type="entry name" value="Resolvase-like_N_sf"/>
</dbReference>
<dbReference type="Proteomes" id="UP000176611">
    <property type="component" value="Unassembled WGS sequence"/>
</dbReference>
<sequence length="548" mass="63210">MTNINKKGSVFYARTSTEEQADKRTIESQIEANKKSIRENGETLVDEYVDDGYSGSTLDRPQLERLRNALRERTFDKIYIYSPDRLSRELHNQLFVMKEFRKYGVEIIFISQKFDDNPYGNLLFQMVGSIAEFERAQILDRTRRGKLHKVKNGILLGSIPPFGYHYIKKSETAAGKYEINKEEAETVRLIFKIFNSPSIEGIRTLSKELLRLGVRTRGGSTKWANSSLSRIIKNSTYIGTTFWNKYAALEPLKESSIIKYKRLKNSSRRLRSKEEWIPIRGVPVIISEKEFVMAQEKLRRNAALSIRNTKYSYLLTGLSYCGCGKRFYGYPCHGKPRYKCSDKYLKYPLPKTCQQGTIDTNILDEGVWSAFLKTLESPEVVTSRINGLLTNEKDKKEEVEIQIQAIDKNLALLATQEQRLIEAYTEQVFSLEQLKNQRDVLENKRKVLIEKRKQLEADLIKQTPALSNQEVEDYFNRIKQRATSANFELRKQIIKLFVDKVAVQGSNVNIKAFLPPKASLLSSQSQEIMSSCCCDCECSFCMLLAFNF</sequence>
<evidence type="ECO:0000259" key="2">
    <source>
        <dbReference type="PROSITE" id="PS51736"/>
    </source>
</evidence>
<dbReference type="Gene3D" id="3.40.50.1390">
    <property type="entry name" value="Resolvase, N-terminal catalytic domain"/>
    <property type="match status" value="1"/>
</dbReference>
<dbReference type="PROSITE" id="PS51736">
    <property type="entry name" value="RECOMBINASES_3"/>
    <property type="match status" value="1"/>
</dbReference>
<dbReference type="PANTHER" id="PTHR30461">
    <property type="entry name" value="DNA-INVERTASE FROM LAMBDOID PROPHAGE"/>
    <property type="match status" value="1"/>
</dbReference>
<accession>A0A1G1ZZ03</accession>
<comment type="caution">
    <text evidence="4">The sequence shown here is derived from an EMBL/GenBank/DDBJ whole genome shotgun (WGS) entry which is preliminary data.</text>
</comment>
<evidence type="ECO:0000256" key="1">
    <source>
        <dbReference type="SAM" id="Coils"/>
    </source>
</evidence>
<feature type="coiled-coil region" evidence="1">
    <location>
        <begin position="389"/>
        <end position="458"/>
    </location>
</feature>
<dbReference type="Pfam" id="PF07508">
    <property type="entry name" value="Recombinase"/>
    <property type="match status" value="1"/>
</dbReference>
<feature type="domain" description="Recombinase" evidence="3">
    <location>
        <begin position="161"/>
        <end position="304"/>
    </location>
</feature>
<evidence type="ECO:0000259" key="3">
    <source>
        <dbReference type="PROSITE" id="PS51737"/>
    </source>
</evidence>
<dbReference type="CDD" id="cd00338">
    <property type="entry name" value="Ser_Recombinase"/>
    <property type="match status" value="1"/>
</dbReference>
<organism evidence="4 5">
    <name type="scientific">Candidatus Harrisonbacteria bacterium RIFOXYD1_FULL_40_9</name>
    <dbReference type="NCBI Taxonomy" id="1798412"/>
    <lineage>
        <taxon>Bacteria</taxon>
        <taxon>Candidatus Harrisoniibacteriota</taxon>
    </lineage>
</organism>
<dbReference type="AlphaFoldDB" id="A0A1G1ZZ03"/>
<keyword evidence="1" id="KW-0175">Coiled coil</keyword>
<dbReference type="PANTHER" id="PTHR30461:SF23">
    <property type="entry name" value="DNA RECOMBINASE-RELATED"/>
    <property type="match status" value="1"/>
</dbReference>
<feature type="domain" description="Resolvase/invertase-type recombinase catalytic" evidence="2">
    <location>
        <begin position="8"/>
        <end position="153"/>
    </location>
</feature>
<dbReference type="InterPro" id="IPR011109">
    <property type="entry name" value="DNA_bind_recombinase_dom"/>
</dbReference>
<evidence type="ECO:0000313" key="4">
    <source>
        <dbReference type="EMBL" id="OGY69137.1"/>
    </source>
</evidence>
<name>A0A1G1ZZ03_9BACT</name>
<dbReference type="InterPro" id="IPR006119">
    <property type="entry name" value="Resolv_N"/>
</dbReference>
<dbReference type="SUPFAM" id="SSF53041">
    <property type="entry name" value="Resolvase-like"/>
    <property type="match status" value="1"/>
</dbReference>
<dbReference type="InterPro" id="IPR050639">
    <property type="entry name" value="SSR_resolvase"/>
</dbReference>